<reference evidence="2 3" key="1">
    <citation type="submission" date="2018-10" db="EMBL/GenBank/DDBJ databases">
        <title>Oceanobacillus sp. YLB-02 draft genome.</title>
        <authorList>
            <person name="Yu L."/>
        </authorList>
    </citation>
    <scope>NUCLEOTIDE SEQUENCE [LARGE SCALE GENOMIC DNA]</scope>
    <source>
        <strain evidence="2 3">YLB-02</strain>
    </source>
</reference>
<dbReference type="OrthoDB" id="1655249at2"/>
<dbReference type="Proteomes" id="UP000270219">
    <property type="component" value="Unassembled WGS sequence"/>
</dbReference>
<feature type="transmembrane region" description="Helical" evidence="1">
    <location>
        <begin position="174"/>
        <end position="194"/>
    </location>
</feature>
<dbReference type="Pfam" id="PF06570">
    <property type="entry name" value="DUF1129"/>
    <property type="match status" value="1"/>
</dbReference>
<feature type="transmembrane region" description="Helical" evidence="1">
    <location>
        <begin position="94"/>
        <end position="118"/>
    </location>
</feature>
<evidence type="ECO:0000313" key="2">
    <source>
        <dbReference type="EMBL" id="RLL42118.1"/>
    </source>
</evidence>
<gene>
    <name evidence="2" type="ORF">D8M04_16185</name>
</gene>
<dbReference type="SUPFAM" id="SSF158560">
    <property type="entry name" value="BH3980-like"/>
    <property type="match status" value="1"/>
</dbReference>
<dbReference type="PANTHER" id="PTHR41307">
    <property type="entry name" value="MEMBRANE PROTEIN-RELATED"/>
    <property type="match status" value="1"/>
</dbReference>
<sequence>MNAIDIMKLNNEKRKQLNSENEQYYEDMIVYIRTNAMKSEQQTEEVLLELLEHLLAAQEQGRTAKDIFGEDLKAYCEEVIQEIPGEKASKNVLFLFYLLIDLAAVLMIFLGILSYALYHFFGIGTRSLTFPIGTGISVVLIDGVLLAIWIYLIFRWMKGSTFKTKKPNKFIEFLQIWLMSMIFIGLTMLVFLFMPEFGTVLSIPLSIIIGLGIILFIVKTILNKRYRITK</sequence>
<name>A0A498DAV7_9BACI</name>
<evidence type="ECO:0000256" key="1">
    <source>
        <dbReference type="SAM" id="Phobius"/>
    </source>
</evidence>
<keyword evidence="1" id="KW-0812">Transmembrane</keyword>
<dbReference type="SUPFAM" id="SSF82866">
    <property type="entry name" value="Multidrug efflux transporter AcrB transmembrane domain"/>
    <property type="match status" value="1"/>
</dbReference>
<dbReference type="PANTHER" id="PTHR41307:SF1">
    <property type="entry name" value="MEMBRANE PROTEIN"/>
    <property type="match status" value="1"/>
</dbReference>
<protein>
    <submittedName>
        <fullName evidence="2">DUF1129 family protein</fullName>
    </submittedName>
</protein>
<proteinExistence type="predicted"/>
<feature type="transmembrane region" description="Helical" evidence="1">
    <location>
        <begin position="130"/>
        <end position="154"/>
    </location>
</feature>
<feature type="transmembrane region" description="Helical" evidence="1">
    <location>
        <begin position="200"/>
        <end position="222"/>
    </location>
</feature>
<dbReference type="EMBL" id="RCHR01000006">
    <property type="protein sequence ID" value="RLL42118.1"/>
    <property type="molecule type" value="Genomic_DNA"/>
</dbReference>
<dbReference type="Gene3D" id="1.10.1900.10">
    <property type="entry name" value="c-terminal domain of poly(a) binding protein"/>
    <property type="match status" value="1"/>
</dbReference>
<comment type="caution">
    <text evidence="2">The sequence shown here is derived from an EMBL/GenBank/DDBJ whole genome shotgun (WGS) entry which is preliminary data.</text>
</comment>
<dbReference type="AlphaFoldDB" id="A0A498DAV7"/>
<accession>A0A498DAV7</accession>
<keyword evidence="1" id="KW-0472">Membrane</keyword>
<keyword evidence="1" id="KW-1133">Transmembrane helix</keyword>
<dbReference type="InterPro" id="IPR009214">
    <property type="entry name" value="DUF1129"/>
</dbReference>
<evidence type="ECO:0000313" key="3">
    <source>
        <dbReference type="Proteomes" id="UP000270219"/>
    </source>
</evidence>
<organism evidence="2 3">
    <name type="scientific">Oceanobacillus piezotolerans</name>
    <dbReference type="NCBI Taxonomy" id="2448030"/>
    <lineage>
        <taxon>Bacteria</taxon>
        <taxon>Bacillati</taxon>
        <taxon>Bacillota</taxon>
        <taxon>Bacilli</taxon>
        <taxon>Bacillales</taxon>
        <taxon>Bacillaceae</taxon>
        <taxon>Oceanobacillus</taxon>
    </lineage>
</organism>
<dbReference type="RefSeq" id="WP_121524456.1">
    <property type="nucleotide sequence ID" value="NZ_RCHR01000006.1"/>
</dbReference>
<keyword evidence="3" id="KW-1185">Reference proteome</keyword>